<dbReference type="PANTHER" id="PTHR37542:SF1">
    <property type="entry name" value="PRION-INHIBITION AND PROPAGATION HELO DOMAIN-CONTAINING PROTEIN"/>
    <property type="match status" value="1"/>
</dbReference>
<keyword evidence="3" id="KW-1185">Reference proteome</keyword>
<comment type="caution">
    <text evidence="2">The sequence shown here is derived from an EMBL/GenBank/DDBJ whole genome shotgun (WGS) entry which is preliminary data.</text>
</comment>
<dbReference type="Pfam" id="PF24476">
    <property type="entry name" value="DUF7580"/>
    <property type="match status" value="1"/>
</dbReference>
<evidence type="ECO:0000259" key="1">
    <source>
        <dbReference type="Pfam" id="PF24476"/>
    </source>
</evidence>
<reference evidence="2 3" key="1">
    <citation type="submission" date="2024-06" db="EMBL/GenBank/DDBJ databases">
        <title>Complete genome of Phlyctema vagabunda strain 19-DSS-EL-015.</title>
        <authorList>
            <person name="Fiorenzani C."/>
        </authorList>
    </citation>
    <scope>NUCLEOTIDE SEQUENCE [LARGE SCALE GENOMIC DNA]</scope>
    <source>
        <strain evidence="2 3">19-DSS-EL-015</strain>
    </source>
</reference>
<protein>
    <recommendedName>
        <fullName evidence="1">DUF7580 domain-containing protein</fullName>
    </recommendedName>
</protein>
<proteinExistence type="predicted"/>
<dbReference type="EMBL" id="JBFCZG010000006">
    <property type="protein sequence ID" value="KAL3421517.1"/>
    <property type="molecule type" value="Genomic_DNA"/>
</dbReference>
<evidence type="ECO:0000313" key="3">
    <source>
        <dbReference type="Proteomes" id="UP001629113"/>
    </source>
</evidence>
<evidence type="ECO:0000313" key="2">
    <source>
        <dbReference type="EMBL" id="KAL3421517.1"/>
    </source>
</evidence>
<feature type="domain" description="DUF7580" evidence="1">
    <location>
        <begin position="330"/>
        <end position="550"/>
    </location>
</feature>
<accession>A0ABR4PE01</accession>
<dbReference type="SUPFAM" id="SSF56112">
    <property type="entry name" value="Protein kinase-like (PK-like)"/>
    <property type="match status" value="1"/>
</dbReference>
<organism evidence="2 3">
    <name type="scientific">Phlyctema vagabunda</name>
    <dbReference type="NCBI Taxonomy" id="108571"/>
    <lineage>
        <taxon>Eukaryota</taxon>
        <taxon>Fungi</taxon>
        <taxon>Dikarya</taxon>
        <taxon>Ascomycota</taxon>
        <taxon>Pezizomycotina</taxon>
        <taxon>Leotiomycetes</taxon>
        <taxon>Helotiales</taxon>
        <taxon>Dermateaceae</taxon>
        <taxon>Phlyctema</taxon>
    </lineage>
</organism>
<sequence length="552" mass="62450">MIDPTSIAGLTIAIFDQLLKLGERTAQLIADARGFDNDTDDLYDKLKDENNRTAQLRHLLFEASPIYGGLALFEKFDEDVQDQIKIFLGRLVSTLHEGHELLQRRYGTTGTIVRSPSPSGSMKSLSLHSQKSSSTLDLFKAFPKSSIMVLRWSLRDKKRTEEVLANFSDLNSRIHENIKLWSLASSIGVDMQHLQRLRNDQASISLGFNLDASLQLAAGDARAVTGTLELQGEKWVETLTHSKTVEERFALVTTKESRLLQENRSYEANHHRCKDAGIDTRTKDRVDGLAKLLQQPKDQVFCIPRCMGWKYLPDQARIAFAFEIPSGINSDPLSLHRLLAMPNVKPTLGDKFRLAFKLANCMAQLQMVKWVHESFRSENVLFFPLDCESPGSFSKSGSSSAPEIDYGEPWVLGFEYSRPEADFSLGITDICIERDIYRHPVRQGQPGMMFNKIHDIYALGVVLLELGLWEQAITLEKNRFQHARDPYAIQSQLVKHASRRLGARMGERYKNVVVTCLTGEFSVTDDTKEDLKLQQAFRSQIVDVLERSANNI</sequence>
<dbReference type="Gene3D" id="1.10.510.10">
    <property type="entry name" value="Transferase(Phosphotransferase) domain 1"/>
    <property type="match status" value="1"/>
</dbReference>
<dbReference type="Gene3D" id="1.20.120.1020">
    <property type="entry name" value="Prion-inhibition and propagation, HeLo domain"/>
    <property type="match status" value="1"/>
</dbReference>
<name>A0ABR4PE01_9HELO</name>
<dbReference type="Proteomes" id="UP001629113">
    <property type="component" value="Unassembled WGS sequence"/>
</dbReference>
<dbReference type="InterPro" id="IPR011009">
    <property type="entry name" value="Kinase-like_dom_sf"/>
</dbReference>
<dbReference type="PANTHER" id="PTHR37542">
    <property type="entry name" value="HELO DOMAIN-CONTAINING PROTEIN-RELATED"/>
    <property type="match status" value="1"/>
</dbReference>
<dbReference type="InterPro" id="IPR038305">
    <property type="entry name" value="HeLo_sf"/>
</dbReference>
<dbReference type="InterPro" id="IPR056002">
    <property type="entry name" value="DUF7580"/>
</dbReference>
<gene>
    <name evidence="2" type="ORF">PVAG01_07961</name>
</gene>